<dbReference type="Proteomes" id="UP001219933">
    <property type="component" value="Chromosome 1"/>
</dbReference>
<dbReference type="InterPro" id="IPR053056">
    <property type="entry name" value="Lipid_Metab_Assoc_Protein"/>
</dbReference>
<reference evidence="3" key="1">
    <citation type="submission" date="2023-03" db="EMBL/GenBank/DDBJ databases">
        <title>Mating type loci evolution in Malassezia.</title>
        <authorList>
            <person name="Coelho M.A."/>
        </authorList>
    </citation>
    <scope>NUCLEOTIDE SEQUENCE</scope>
    <source>
        <strain evidence="3">CBS 11721</strain>
    </source>
</reference>
<keyword evidence="2" id="KW-1133">Transmembrane helix</keyword>
<feature type="region of interest" description="Disordered" evidence="1">
    <location>
        <begin position="460"/>
        <end position="481"/>
    </location>
</feature>
<dbReference type="InterPro" id="IPR018626">
    <property type="entry name" value="LCHN/Anr2"/>
</dbReference>
<keyword evidence="2" id="KW-0472">Membrane</keyword>
<dbReference type="PANTHER" id="PTHR28153">
    <property type="entry name" value="PROTEIN, PUTATIVE-RELATED"/>
    <property type="match status" value="1"/>
</dbReference>
<protein>
    <submittedName>
        <fullName evidence="3">Uncharacterized protein</fullName>
    </submittedName>
</protein>
<evidence type="ECO:0000256" key="2">
    <source>
        <dbReference type="SAM" id="Phobius"/>
    </source>
</evidence>
<gene>
    <name evidence="3" type="ORF">MCUN1_000178</name>
</gene>
<keyword evidence="2" id="KW-0812">Transmembrane</keyword>
<organism evidence="3 4">
    <name type="scientific">Malassezia cuniculi</name>
    <dbReference type="NCBI Taxonomy" id="948313"/>
    <lineage>
        <taxon>Eukaryota</taxon>
        <taxon>Fungi</taxon>
        <taxon>Dikarya</taxon>
        <taxon>Basidiomycota</taxon>
        <taxon>Ustilaginomycotina</taxon>
        <taxon>Malasseziomycetes</taxon>
        <taxon>Malasseziales</taxon>
        <taxon>Malasseziaceae</taxon>
        <taxon>Malassezia</taxon>
    </lineage>
</organism>
<dbReference type="EMBL" id="CP119877">
    <property type="protein sequence ID" value="WFD33365.1"/>
    <property type="molecule type" value="Genomic_DNA"/>
</dbReference>
<evidence type="ECO:0000313" key="3">
    <source>
        <dbReference type="EMBL" id="WFD33365.1"/>
    </source>
</evidence>
<evidence type="ECO:0000313" key="4">
    <source>
        <dbReference type="Proteomes" id="UP001219933"/>
    </source>
</evidence>
<dbReference type="Pfam" id="PF09804">
    <property type="entry name" value="DENND11"/>
    <property type="match status" value="1"/>
</dbReference>
<name>A0AAF0EQR3_9BASI</name>
<dbReference type="GO" id="GO:0005811">
    <property type="term" value="C:lipid droplet"/>
    <property type="evidence" value="ECO:0007669"/>
    <property type="project" value="TreeGrafter"/>
</dbReference>
<evidence type="ECO:0000256" key="1">
    <source>
        <dbReference type="SAM" id="MobiDB-lite"/>
    </source>
</evidence>
<dbReference type="PANTHER" id="PTHR28153:SF1">
    <property type="entry name" value="DUF4484 DOMAIN-CONTAINING PROTEIN"/>
    <property type="match status" value="1"/>
</dbReference>
<sequence length="592" mass="66184">MRTSPATRPATVKGAFVAEFDVRKGNTITFKWPETLDTPNFEWKALPSGSHAVSRDTIVFEAGDALVVCTYRARVTQDVTHRTASRAISAGLVIASDAPHPSTLLLAFLPHLDALSRIADGIVEEPKYDDLRAYAEDHRVGRQQLPSLPLCDASALSQLRFDPVTHLGAVHRFLGPLFVPLIKALYLPETRLLIYCPVPVARAATIAFNLAEIVDSALSIYGRTRRHVRIRGLVTVHDIDSLATDDASGWLAWTSDKILTEKSDIAHYVLDATDFLTGKTTKSSRPTVHTKNGPLGWSSRDAALFFELGEQESQYEDVLTKHEHPKFDIWRSKQSTTNTNEAIPPMLAAALSPALWRYSRQDGRWLLGSLIVMCAYIRFWLAQWWLVKAQLRVVIPSTLLVPLGPNSNLVEVPLSESMTMGEADPPPQNELLQPKDHRPSSVYSCDSDIDPLIAASGCVPHSPANTSPNTPRRPRPQPRRTILPAHPRFDACLARSLPYETLSGMYMFTLWSSWIRALHVHASAYLWTLIEPPREDEDAPLLRTPVSVSFQDMYAAHLQPREALDVRIVENIFGQWGSYDVRIIKPFFSWPC</sequence>
<accession>A0AAF0EQR3</accession>
<dbReference type="AlphaFoldDB" id="A0AAF0EQR3"/>
<proteinExistence type="predicted"/>
<feature type="region of interest" description="Disordered" evidence="1">
    <location>
        <begin position="418"/>
        <end position="437"/>
    </location>
</feature>
<feature type="transmembrane region" description="Helical" evidence="2">
    <location>
        <begin position="365"/>
        <end position="386"/>
    </location>
</feature>
<keyword evidence="4" id="KW-1185">Reference proteome</keyword>